<evidence type="ECO:0000313" key="2">
    <source>
        <dbReference type="Proteomes" id="UP001215598"/>
    </source>
</evidence>
<evidence type="ECO:0000313" key="1">
    <source>
        <dbReference type="EMBL" id="KAJ7776391.1"/>
    </source>
</evidence>
<dbReference type="Proteomes" id="UP001215598">
    <property type="component" value="Unassembled WGS sequence"/>
</dbReference>
<gene>
    <name evidence="1" type="ORF">B0H16DRAFT_1006743</name>
</gene>
<reference evidence="1" key="1">
    <citation type="submission" date="2023-03" db="EMBL/GenBank/DDBJ databases">
        <title>Massive genome expansion in bonnet fungi (Mycena s.s.) driven by repeated elements and novel gene families across ecological guilds.</title>
        <authorList>
            <consortium name="Lawrence Berkeley National Laboratory"/>
            <person name="Harder C.B."/>
            <person name="Miyauchi S."/>
            <person name="Viragh M."/>
            <person name="Kuo A."/>
            <person name="Thoen E."/>
            <person name="Andreopoulos B."/>
            <person name="Lu D."/>
            <person name="Skrede I."/>
            <person name="Drula E."/>
            <person name="Henrissat B."/>
            <person name="Morin E."/>
            <person name="Kohler A."/>
            <person name="Barry K."/>
            <person name="LaButti K."/>
            <person name="Morin E."/>
            <person name="Salamov A."/>
            <person name="Lipzen A."/>
            <person name="Mereny Z."/>
            <person name="Hegedus B."/>
            <person name="Baldrian P."/>
            <person name="Stursova M."/>
            <person name="Weitz H."/>
            <person name="Taylor A."/>
            <person name="Grigoriev I.V."/>
            <person name="Nagy L.G."/>
            <person name="Martin F."/>
            <person name="Kauserud H."/>
        </authorList>
    </citation>
    <scope>NUCLEOTIDE SEQUENCE</scope>
    <source>
        <strain evidence="1">CBHHK182m</strain>
    </source>
</reference>
<sequence length="157" mass="17963">MHGGTRWCTLMPRQCTSPCTVACSTVQHRALPCTTVLADSSPILIATAEVSLHSRLPHSNYAVRAERWPFRKSRSPSKILIDVRLLYFFSIHSERQRSTHSRGLRFLAAYGAPWWSIFCRTCCNCSTSSWVVYFLPPSVFSLAANIYSREYYRLHAE</sequence>
<comment type="caution">
    <text evidence="1">The sequence shown here is derived from an EMBL/GenBank/DDBJ whole genome shotgun (WGS) entry which is preliminary data.</text>
</comment>
<accession>A0AAD7K4A8</accession>
<dbReference type="AlphaFoldDB" id="A0AAD7K4A8"/>
<dbReference type="EMBL" id="JARKIB010000009">
    <property type="protein sequence ID" value="KAJ7776391.1"/>
    <property type="molecule type" value="Genomic_DNA"/>
</dbReference>
<keyword evidence="2" id="KW-1185">Reference proteome</keyword>
<proteinExistence type="predicted"/>
<organism evidence="1 2">
    <name type="scientific">Mycena metata</name>
    <dbReference type="NCBI Taxonomy" id="1033252"/>
    <lineage>
        <taxon>Eukaryota</taxon>
        <taxon>Fungi</taxon>
        <taxon>Dikarya</taxon>
        <taxon>Basidiomycota</taxon>
        <taxon>Agaricomycotina</taxon>
        <taxon>Agaricomycetes</taxon>
        <taxon>Agaricomycetidae</taxon>
        <taxon>Agaricales</taxon>
        <taxon>Marasmiineae</taxon>
        <taxon>Mycenaceae</taxon>
        <taxon>Mycena</taxon>
    </lineage>
</organism>
<protein>
    <submittedName>
        <fullName evidence="1">Uncharacterized protein</fullName>
    </submittedName>
</protein>
<name>A0AAD7K4A8_9AGAR</name>